<evidence type="ECO:0000256" key="1">
    <source>
        <dbReference type="ARBA" id="ARBA00010453"/>
    </source>
</evidence>
<dbReference type="PANTHER" id="PTHR32428:SF3">
    <property type="entry name" value="PROLINE-RICH PROTEIN 5-LIKE"/>
    <property type="match status" value="1"/>
</dbReference>
<evidence type="ECO:0000313" key="2">
    <source>
        <dbReference type="Ensembl" id="ENSECRP00000001627.1"/>
    </source>
</evidence>
<reference evidence="2" key="3">
    <citation type="submission" date="2025-09" db="UniProtKB">
        <authorList>
            <consortium name="Ensembl"/>
        </authorList>
    </citation>
    <scope>IDENTIFICATION</scope>
</reference>
<proteinExistence type="inferred from homology"/>
<dbReference type="GO" id="GO:0038203">
    <property type="term" value="P:TORC2 signaling"/>
    <property type="evidence" value="ECO:0007669"/>
    <property type="project" value="TreeGrafter"/>
</dbReference>
<evidence type="ECO:0000313" key="3">
    <source>
        <dbReference type="Proteomes" id="UP000694620"/>
    </source>
</evidence>
<dbReference type="AlphaFoldDB" id="A0A8C4RG94"/>
<dbReference type="Ensembl" id="ENSECRT00000001651.1">
    <property type="protein sequence ID" value="ENSECRP00000001627.1"/>
    <property type="gene ID" value="ENSECRG00000001145.1"/>
</dbReference>
<organism evidence="2 3">
    <name type="scientific">Erpetoichthys calabaricus</name>
    <name type="common">Rope fish</name>
    <name type="synonym">Calamoichthys calabaricus</name>
    <dbReference type="NCBI Taxonomy" id="27687"/>
    <lineage>
        <taxon>Eukaryota</taxon>
        <taxon>Metazoa</taxon>
        <taxon>Chordata</taxon>
        <taxon>Craniata</taxon>
        <taxon>Vertebrata</taxon>
        <taxon>Euteleostomi</taxon>
        <taxon>Actinopterygii</taxon>
        <taxon>Polypteriformes</taxon>
        <taxon>Polypteridae</taxon>
        <taxon>Erpetoichthys</taxon>
    </lineage>
</organism>
<dbReference type="PANTHER" id="PTHR32428">
    <property type="entry name" value="TARGET OF RAPAMYCIN COMPLEX 2 SUBUNIT BIT61-RELATED"/>
    <property type="match status" value="1"/>
</dbReference>
<reference evidence="2" key="2">
    <citation type="submission" date="2025-08" db="UniProtKB">
        <authorList>
            <consortium name="Ensembl"/>
        </authorList>
    </citation>
    <scope>IDENTIFICATION</scope>
</reference>
<accession>A0A8C4RG94</accession>
<keyword evidence="3" id="KW-1185">Reference proteome</keyword>
<dbReference type="Proteomes" id="UP000694620">
    <property type="component" value="Chromosome 2"/>
</dbReference>
<protein>
    <submittedName>
        <fullName evidence="2">Proline rich 5 like</fullName>
    </submittedName>
</protein>
<dbReference type="InterPro" id="IPR013745">
    <property type="entry name" value="Bit61/PRR5"/>
</dbReference>
<gene>
    <name evidence="2" type="primary">PRR5L</name>
    <name evidence="2" type="synonym">LOC114645680</name>
</gene>
<name>A0A8C4RG94_ERPCA</name>
<comment type="similarity">
    <text evidence="1">Belongs to the PROTOR family.</text>
</comment>
<sequence length="384" mass="43100">MHHFCLGWKSQMRFSGHFCCSSPKLPARRLSRSSRSDLTDSPLPASQLPAVTMGSFRRPRPRFMSSPVLSDLPRFHATRQALLLSNNSAWNSVQSAVFKVFQGGGLQNNELYLLNESIRQLLKTELGSFICDYFQNQLLSKGLLYIEQKILLYEGNNQLLILAEMWERFFTEILPTLQAIFYPVQGQELTVRQMALLGFRDLILLKLPLEDLLRPFQAQMPADITQMLLVLQGIHEPCGPSKQYCQLERLVEMVVSPYLGNYLEESQTAGCVGSRLCKSRPNMMGISQYGPEIVITSHAQDSSLAPLVEQEGEVYLEKVGGVRRHTIANAHPDLQFIAVATMMHAGLVEDSGLARPHFVSDQCLADTPEDLLMVSPDLNCQALT</sequence>
<reference evidence="2" key="1">
    <citation type="submission" date="2021-06" db="EMBL/GenBank/DDBJ databases">
        <authorList>
            <consortium name="Wellcome Sanger Institute Data Sharing"/>
        </authorList>
    </citation>
    <scope>NUCLEOTIDE SEQUENCE [LARGE SCALE GENOMIC DNA]</scope>
</reference>
<dbReference type="Pfam" id="PF08539">
    <property type="entry name" value="HbrB"/>
    <property type="match status" value="1"/>
</dbReference>
<dbReference type="GO" id="GO:0031932">
    <property type="term" value="C:TORC2 complex"/>
    <property type="evidence" value="ECO:0007669"/>
    <property type="project" value="TreeGrafter"/>
</dbReference>
<dbReference type="GeneTree" id="ENSGT00530000063981"/>